<reference evidence="2 3" key="1">
    <citation type="submission" date="2021-06" db="EMBL/GenBank/DDBJ databases">
        <title>Rhodobacteraceae bacterium strain HSP-20.</title>
        <authorList>
            <person name="Chen W.-M."/>
        </authorList>
    </citation>
    <scope>NUCLEOTIDE SEQUENCE [LARGE SCALE GENOMIC DNA]</scope>
    <source>
        <strain evidence="2 3">HSP-20</strain>
    </source>
</reference>
<dbReference type="RefSeq" id="WP_161760650.1">
    <property type="nucleotide sequence ID" value="NZ_JAAATX020000001.1"/>
</dbReference>
<proteinExistence type="predicted"/>
<dbReference type="Proteomes" id="UP000731907">
    <property type="component" value="Unassembled WGS sequence"/>
</dbReference>
<keyword evidence="1" id="KW-0732">Signal</keyword>
<name>A0ABS6IYL5_9RHOB</name>
<keyword evidence="3" id="KW-1185">Reference proteome</keyword>
<dbReference type="EMBL" id="JAAATX020000001">
    <property type="protein sequence ID" value="MBU9696611.1"/>
    <property type="molecule type" value="Genomic_DNA"/>
</dbReference>
<gene>
    <name evidence="2" type="ORF">GU927_002000</name>
</gene>
<accession>A0ABS6IYL5</accession>
<evidence type="ECO:0000313" key="2">
    <source>
        <dbReference type="EMBL" id="MBU9696611.1"/>
    </source>
</evidence>
<comment type="caution">
    <text evidence="2">The sequence shown here is derived from an EMBL/GenBank/DDBJ whole genome shotgun (WGS) entry which is preliminary data.</text>
</comment>
<protein>
    <recommendedName>
        <fullName evidence="4">Cytochrome c domain-containing protein</fullName>
    </recommendedName>
</protein>
<evidence type="ECO:0000256" key="1">
    <source>
        <dbReference type="SAM" id="SignalP"/>
    </source>
</evidence>
<evidence type="ECO:0000313" key="3">
    <source>
        <dbReference type="Proteomes" id="UP000731907"/>
    </source>
</evidence>
<evidence type="ECO:0008006" key="4">
    <source>
        <dbReference type="Google" id="ProtNLM"/>
    </source>
</evidence>
<feature type="chain" id="PRO_5047133698" description="Cytochrome c domain-containing protein" evidence="1">
    <location>
        <begin position="18"/>
        <end position="170"/>
    </location>
</feature>
<feature type="signal peptide" evidence="1">
    <location>
        <begin position="1"/>
        <end position="17"/>
    </location>
</feature>
<sequence>MRRFLIAAALCALAAAAAGNGDPFAFLPDGGRGIFSRAFPDRPAQQAALGTTRSEAEWTAALTGAALTPREVETLAAYLARVAPLVTGDDPVAGLPPDGRDMALAQCQSCHSLFSGYLMHRRDRQGWLSIFASPFHAAIPLDDRQRAIFADYSAINMPLRPEDVPPEFRF</sequence>
<organism evidence="2 3">
    <name type="scientific">Paragemmobacter amnigenus</name>
    <dbReference type="NCBI Taxonomy" id="2852097"/>
    <lineage>
        <taxon>Bacteria</taxon>
        <taxon>Pseudomonadati</taxon>
        <taxon>Pseudomonadota</taxon>
        <taxon>Alphaproteobacteria</taxon>
        <taxon>Rhodobacterales</taxon>
        <taxon>Paracoccaceae</taxon>
        <taxon>Paragemmobacter</taxon>
    </lineage>
</organism>